<accession>E3HTS8</accession>
<dbReference type="RefSeq" id="WP_013394679.1">
    <property type="nucleotide sequence ID" value="NC_014640.1"/>
</dbReference>
<dbReference type="OrthoDB" id="8455633at2"/>
<organism evidence="2 3">
    <name type="scientific">Achromobacter xylosoxidans (strain A8)</name>
    <dbReference type="NCBI Taxonomy" id="762376"/>
    <lineage>
        <taxon>Bacteria</taxon>
        <taxon>Pseudomonadati</taxon>
        <taxon>Pseudomonadota</taxon>
        <taxon>Betaproteobacteria</taxon>
        <taxon>Burkholderiales</taxon>
        <taxon>Alcaligenaceae</taxon>
        <taxon>Achromobacter</taxon>
    </lineage>
</organism>
<protein>
    <submittedName>
        <fullName evidence="2">Uncharacterized protein</fullName>
    </submittedName>
</protein>
<dbReference type="eggNOG" id="ENOG50318ZW">
    <property type="taxonomic scope" value="Bacteria"/>
</dbReference>
<evidence type="ECO:0000256" key="1">
    <source>
        <dbReference type="SAM" id="MobiDB-lite"/>
    </source>
</evidence>
<name>E3HTS8_ACHXA</name>
<dbReference type="AlphaFoldDB" id="E3HTS8"/>
<evidence type="ECO:0000313" key="2">
    <source>
        <dbReference type="EMBL" id="ADP17368.1"/>
    </source>
</evidence>
<dbReference type="KEGG" id="axy:AXYL_04048"/>
<proteinExistence type="predicted"/>
<dbReference type="EMBL" id="CP002287">
    <property type="protein sequence ID" value="ADP17368.1"/>
    <property type="molecule type" value="Genomic_DNA"/>
</dbReference>
<dbReference type="Proteomes" id="UP000006876">
    <property type="component" value="Chromosome"/>
</dbReference>
<dbReference type="HOGENOM" id="CLU_174527_0_0_4"/>
<reference evidence="2 3" key="1">
    <citation type="journal article" date="2011" name="J. Bacteriol.">
        <title>Complete genome sequence of the haloaromatic acid-degrading bacterium Achromobacter xylosoxidans A8.</title>
        <authorList>
            <person name="Strnad H."/>
            <person name="Ridl J."/>
            <person name="Paces J."/>
            <person name="Kolar M."/>
            <person name="Vlcek C."/>
            <person name="Paces V."/>
        </authorList>
    </citation>
    <scope>NUCLEOTIDE SEQUENCE [LARGE SCALE GENOMIC DNA]</scope>
    <source>
        <strain evidence="2 3">A8</strain>
    </source>
</reference>
<sequence>MKDTAIGIDPAAPGSELTTIQFLGCKDFEAFNAAEDWCRKNDIAMGSMERDCPIGLMWGADAHEVSKWTRMTRAEQDAMDGRLTGNKRHGPITITIMPRTA</sequence>
<evidence type="ECO:0000313" key="3">
    <source>
        <dbReference type="Proteomes" id="UP000006876"/>
    </source>
</evidence>
<gene>
    <name evidence="2" type="ordered locus">AXYL_04048</name>
</gene>
<feature type="region of interest" description="Disordered" evidence="1">
    <location>
        <begin position="77"/>
        <end position="101"/>
    </location>
</feature>
<dbReference type="STRING" id="762376.AXYL_04048"/>